<evidence type="ECO:0000256" key="1">
    <source>
        <dbReference type="ARBA" id="ARBA00004651"/>
    </source>
</evidence>
<evidence type="ECO:0000256" key="5">
    <source>
        <dbReference type="ARBA" id="ARBA00022692"/>
    </source>
</evidence>
<comment type="caution">
    <text evidence="9">The sequence shown here is derived from an EMBL/GenBank/DDBJ whole genome shotgun (WGS) entry which is preliminary data.</text>
</comment>
<dbReference type="InterPro" id="IPR000522">
    <property type="entry name" value="ABC_transptr_permease_BtuC"/>
</dbReference>
<feature type="transmembrane region" description="Helical" evidence="8">
    <location>
        <begin position="170"/>
        <end position="189"/>
    </location>
</feature>
<evidence type="ECO:0000256" key="4">
    <source>
        <dbReference type="ARBA" id="ARBA00022475"/>
    </source>
</evidence>
<feature type="transmembrane region" description="Helical" evidence="8">
    <location>
        <begin position="215"/>
        <end position="237"/>
    </location>
</feature>
<keyword evidence="10" id="KW-1185">Reference proteome</keyword>
<evidence type="ECO:0000256" key="3">
    <source>
        <dbReference type="ARBA" id="ARBA00022448"/>
    </source>
</evidence>
<gene>
    <name evidence="9" type="ORF">IDH44_14260</name>
</gene>
<proteinExistence type="inferred from homology"/>
<accession>A0A927BVP1</accession>
<keyword evidence="5 8" id="KW-0812">Transmembrane</keyword>
<dbReference type="CDD" id="cd06550">
    <property type="entry name" value="TM_ABC_iron-siderophores_like"/>
    <property type="match status" value="1"/>
</dbReference>
<feature type="transmembrane region" description="Helical" evidence="8">
    <location>
        <begin position="114"/>
        <end position="133"/>
    </location>
</feature>
<evidence type="ECO:0000313" key="9">
    <source>
        <dbReference type="EMBL" id="MBD2846364.1"/>
    </source>
</evidence>
<dbReference type="PANTHER" id="PTHR30472">
    <property type="entry name" value="FERRIC ENTEROBACTIN TRANSPORT SYSTEM PERMEASE PROTEIN"/>
    <property type="match status" value="1"/>
</dbReference>
<keyword evidence="3" id="KW-0813">Transport</keyword>
<evidence type="ECO:0000256" key="7">
    <source>
        <dbReference type="ARBA" id="ARBA00023136"/>
    </source>
</evidence>
<dbReference type="GO" id="GO:0033214">
    <property type="term" value="P:siderophore-iron import into cell"/>
    <property type="evidence" value="ECO:0007669"/>
    <property type="project" value="TreeGrafter"/>
</dbReference>
<feature type="transmembrane region" description="Helical" evidence="8">
    <location>
        <begin position="258"/>
        <end position="286"/>
    </location>
</feature>
<sequence>MTSIPTTGTIQDAAAVAAIRAGRRQRSRRWLLVTGLLAVSACLLCCAMLMLGNTIYPARDVLQTLLGERLPGVSFAVNTIRLPRMLAGLLAGLAFGLGGNTFQTMLRNPLASPNVIGVTAGSSAAAVFCIVILHTSGTVVSMVSVFAGLATVLVLYALSRGKAFSIGRLILVGIGIQAMLNAAVSYMLLVGKEQDIPTAFRWLSGSLNGAQLDDLPALAVTVAVAGPIVLLLGKHLGMLELGEQAASSLGVSTDKIRILLIVSAVCMIAMATAATGPIAFVAFLSGPIAKRLVGIGFSSALPAGLVGVNLVLAADLIGQFAFQTRFPVGIITGILGAPYLLYLLIRMNRKGHV</sequence>
<name>A0A927BVP1_9BACL</name>
<keyword evidence="4" id="KW-1003">Cell membrane</keyword>
<reference evidence="9" key="1">
    <citation type="submission" date="2020-09" db="EMBL/GenBank/DDBJ databases">
        <title>A novel bacterium of genus Paenibacillus, isolated from South China Sea.</title>
        <authorList>
            <person name="Huang H."/>
            <person name="Mo K."/>
            <person name="Hu Y."/>
        </authorList>
    </citation>
    <scope>NUCLEOTIDE SEQUENCE</scope>
    <source>
        <strain evidence="9">IB182496</strain>
    </source>
</reference>
<comment type="similarity">
    <text evidence="2">Belongs to the binding-protein-dependent transport system permease family. FecCD subfamily.</text>
</comment>
<feature type="transmembrane region" description="Helical" evidence="8">
    <location>
        <begin position="139"/>
        <end position="158"/>
    </location>
</feature>
<keyword evidence="7 8" id="KW-0472">Membrane</keyword>
<dbReference type="SUPFAM" id="SSF81345">
    <property type="entry name" value="ABC transporter involved in vitamin B12 uptake, BtuC"/>
    <property type="match status" value="1"/>
</dbReference>
<dbReference type="Proteomes" id="UP000621560">
    <property type="component" value="Unassembled WGS sequence"/>
</dbReference>
<dbReference type="GO" id="GO:0022857">
    <property type="term" value="F:transmembrane transporter activity"/>
    <property type="evidence" value="ECO:0007669"/>
    <property type="project" value="InterPro"/>
</dbReference>
<dbReference type="AlphaFoldDB" id="A0A927BVP1"/>
<feature type="transmembrane region" description="Helical" evidence="8">
    <location>
        <begin position="30"/>
        <end position="51"/>
    </location>
</feature>
<feature type="transmembrane region" description="Helical" evidence="8">
    <location>
        <begin position="85"/>
        <end position="102"/>
    </location>
</feature>
<evidence type="ECO:0000313" key="10">
    <source>
        <dbReference type="Proteomes" id="UP000621560"/>
    </source>
</evidence>
<keyword evidence="6 8" id="KW-1133">Transmembrane helix</keyword>
<evidence type="ECO:0000256" key="6">
    <source>
        <dbReference type="ARBA" id="ARBA00022989"/>
    </source>
</evidence>
<dbReference type="PANTHER" id="PTHR30472:SF24">
    <property type="entry name" value="FERRIC ENTEROBACTIN TRANSPORT SYSTEM PERMEASE PROTEIN FEPG"/>
    <property type="match status" value="1"/>
</dbReference>
<protein>
    <submittedName>
        <fullName evidence="9">Iron chelate uptake ABC transporter family permease subunit</fullName>
    </submittedName>
</protein>
<dbReference type="Pfam" id="PF01032">
    <property type="entry name" value="FecCD"/>
    <property type="match status" value="1"/>
</dbReference>
<dbReference type="RefSeq" id="WP_190918714.1">
    <property type="nucleotide sequence ID" value="NZ_JACXIZ010000022.1"/>
</dbReference>
<dbReference type="InterPro" id="IPR037294">
    <property type="entry name" value="ABC_BtuC-like"/>
</dbReference>
<dbReference type="EMBL" id="JACXIZ010000022">
    <property type="protein sequence ID" value="MBD2846364.1"/>
    <property type="molecule type" value="Genomic_DNA"/>
</dbReference>
<dbReference type="GO" id="GO:0005886">
    <property type="term" value="C:plasma membrane"/>
    <property type="evidence" value="ECO:0007669"/>
    <property type="project" value="UniProtKB-SubCell"/>
</dbReference>
<organism evidence="9 10">
    <name type="scientific">Paenibacillus sabuli</name>
    <dbReference type="NCBI Taxonomy" id="2772509"/>
    <lineage>
        <taxon>Bacteria</taxon>
        <taxon>Bacillati</taxon>
        <taxon>Bacillota</taxon>
        <taxon>Bacilli</taxon>
        <taxon>Bacillales</taxon>
        <taxon>Paenibacillaceae</taxon>
        <taxon>Paenibacillus</taxon>
    </lineage>
</organism>
<evidence type="ECO:0000256" key="2">
    <source>
        <dbReference type="ARBA" id="ARBA00007935"/>
    </source>
</evidence>
<feature type="transmembrane region" description="Helical" evidence="8">
    <location>
        <begin position="292"/>
        <end position="314"/>
    </location>
</feature>
<evidence type="ECO:0000256" key="8">
    <source>
        <dbReference type="SAM" id="Phobius"/>
    </source>
</evidence>
<comment type="subcellular location">
    <subcellularLocation>
        <location evidence="1">Cell membrane</location>
        <topology evidence="1">Multi-pass membrane protein</topology>
    </subcellularLocation>
</comment>
<dbReference type="Gene3D" id="1.10.3470.10">
    <property type="entry name" value="ABC transporter involved in vitamin B12 uptake, BtuC"/>
    <property type="match status" value="1"/>
</dbReference>
<feature type="transmembrane region" description="Helical" evidence="8">
    <location>
        <begin position="326"/>
        <end position="345"/>
    </location>
</feature>